<proteinExistence type="predicted"/>
<dbReference type="EMBL" id="CP032095">
    <property type="protein sequence ID" value="AXY03762.1"/>
    <property type="molecule type" value="Genomic_DNA"/>
</dbReference>
<accession>A0ABN5PKP7</accession>
<keyword evidence="1" id="KW-0614">Plasmid</keyword>
<sequence length="349" mass="40722">MKIRLAAIAKDEGAYLPEWIYWHLLKGFDDIYICINNSSDNSINITQSIARQHPVTIKSIDSHTPYGFNDDLIEDQFLKKNPLQSKLYADIYAQSYADGFTHVMFLDIDEFLFSPKASIHELMQDELDHDVILFNWFNISGENEAFSCLTSEMKGERSPFTKYIMKTGLRDIQFISTHNIRTTQSTKCLFGRGKTSENSNYLTNLDWCEDAFILHRHLRSQAEYLSLLSRGDTWDNSLIGLKNNRHGWSNIGTHTVSTNQNSQPENYTDGFKQFLSNCEIENQVMVAQQYILNRANKTKEMINKVQTLNRDLDRVLAGTDLRHVDRGLKYTLKRWYYQLMVRKNINNYY</sequence>
<reference evidence="1 2" key="1">
    <citation type="submission" date="2018-08" db="EMBL/GenBank/DDBJ databases">
        <title>Genomic taxonomy of the Vibrionaceae family.</title>
        <authorList>
            <person name="Gomez-Gil B."/>
            <person name="Tanaka M."/>
            <person name="Sawabe T."/>
            <person name="Enciso-Ibarra K."/>
        </authorList>
    </citation>
    <scope>NUCLEOTIDE SEQUENCE [LARGE SCALE GENOMIC DNA]</scope>
    <source>
        <strain evidence="1 2">CAIM 1831</strain>
        <plasmid evidence="2">pva1</plasmid>
    </source>
</reference>
<evidence type="ECO:0000313" key="1">
    <source>
        <dbReference type="EMBL" id="AXY03762.1"/>
    </source>
</evidence>
<protein>
    <submittedName>
        <fullName evidence="1">Glycosyltransferase family 2 protein</fullName>
    </submittedName>
</protein>
<dbReference type="Pfam" id="PF13704">
    <property type="entry name" value="Glyco_tranf_2_4"/>
    <property type="match status" value="1"/>
</dbReference>
<dbReference type="RefSeq" id="WP_164837336.1">
    <property type="nucleotide sequence ID" value="NZ_CP032095.1"/>
</dbReference>
<evidence type="ECO:0000313" key="2">
    <source>
        <dbReference type="Proteomes" id="UP000262832"/>
    </source>
</evidence>
<geneLocation type="plasmid" evidence="2">
    <name>pva1</name>
</geneLocation>
<gene>
    <name evidence="1" type="ORF">D1115_23075</name>
</gene>
<organism evidence="1 2">
    <name type="scientific">Vibrio alfacsensis</name>
    <dbReference type="NCBI Taxonomy" id="1074311"/>
    <lineage>
        <taxon>Bacteria</taxon>
        <taxon>Pseudomonadati</taxon>
        <taxon>Pseudomonadota</taxon>
        <taxon>Gammaproteobacteria</taxon>
        <taxon>Vibrionales</taxon>
        <taxon>Vibrionaceae</taxon>
        <taxon>Vibrio</taxon>
    </lineage>
</organism>
<name>A0ABN5PKP7_9VIBR</name>
<keyword evidence="2" id="KW-1185">Reference proteome</keyword>
<dbReference type="Proteomes" id="UP000262832">
    <property type="component" value="Plasmid pVa1"/>
</dbReference>